<organism evidence="10 11">
    <name type="scientific">Cucurbita moschata</name>
    <name type="common">Winter crookneck squash</name>
    <name type="synonym">Cucurbita pepo var. moschata</name>
    <dbReference type="NCBI Taxonomy" id="3662"/>
    <lineage>
        <taxon>Eukaryota</taxon>
        <taxon>Viridiplantae</taxon>
        <taxon>Streptophyta</taxon>
        <taxon>Embryophyta</taxon>
        <taxon>Tracheophyta</taxon>
        <taxon>Spermatophyta</taxon>
        <taxon>Magnoliopsida</taxon>
        <taxon>eudicotyledons</taxon>
        <taxon>Gunneridae</taxon>
        <taxon>Pentapetalae</taxon>
        <taxon>rosids</taxon>
        <taxon>fabids</taxon>
        <taxon>Cucurbitales</taxon>
        <taxon>Cucurbitaceae</taxon>
        <taxon>Cucurbiteae</taxon>
        <taxon>Cucurbita</taxon>
    </lineage>
</organism>
<evidence type="ECO:0000313" key="11">
    <source>
        <dbReference type="RefSeq" id="XP_022939883.1"/>
    </source>
</evidence>
<name>A0A6J1FMT7_CUCMO</name>
<dbReference type="GO" id="GO:0005783">
    <property type="term" value="C:endoplasmic reticulum"/>
    <property type="evidence" value="ECO:0007669"/>
    <property type="project" value="TreeGrafter"/>
</dbReference>
<dbReference type="PANTHER" id="PTHR31752">
    <property type="entry name" value="AUXIN EFFLUX CARRIER COMPONENT 1B-RELATED"/>
    <property type="match status" value="1"/>
</dbReference>
<dbReference type="GeneID" id="111445614"/>
<dbReference type="RefSeq" id="XP_022939883.1">
    <property type="nucleotide sequence ID" value="XM_023084115.1"/>
</dbReference>
<keyword evidence="5 8" id="KW-1133">Transmembrane helix</keyword>
<comment type="function">
    <text evidence="8">May act as a component of the auxin efflux carrier.</text>
</comment>
<evidence type="ECO:0000256" key="8">
    <source>
        <dbReference type="RuleBase" id="RU362108"/>
    </source>
</evidence>
<evidence type="ECO:0000256" key="3">
    <source>
        <dbReference type="ARBA" id="ARBA00022448"/>
    </source>
</evidence>
<feature type="transmembrane region" description="Helical" evidence="8">
    <location>
        <begin position="6"/>
        <end position="28"/>
    </location>
</feature>
<dbReference type="PANTHER" id="PTHR31752:SF72">
    <property type="entry name" value="AUXIN EFFLUX CARRIER COMPONENT 3A"/>
    <property type="match status" value="1"/>
</dbReference>
<dbReference type="GO" id="GO:0009926">
    <property type="term" value="P:auxin polar transport"/>
    <property type="evidence" value="ECO:0007669"/>
    <property type="project" value="TreeGrafter"/>
</dbReference>
<gene>
    <name evidence="11" type="primary">LOC111445614</name>
</gene>
<sequence length="632" mass="68872">MISWKDLYTVLTAVIPLYVAMILAYGSVRWWKIFTPDQCSGINRFVAIFAVPLLSFHFISSNDPYAMNFRFIAADTLQKIIMLFFLGIWTNLTKNGSLEWMITIFSLSTLPNTLVMGIPLLIAMYGDYSGSLMVQVVVLQCIIWYTLLLFLFEYRGAKILIMEQFPETAASIVSFKVDSDVVSLDGRDFLETDAEIGDDGKLHVTVRKSNASRRSLGPCSLPGLTPRPSNLTGAEIYSLSSSRNPTPRGSNFNHSDFYSMMGFQGRLSNFGPGDLYSVQSSRGPTPRPSNFEENSAVQPQTASPRFGFYPAQTVPSSYPAPNPEFTKTAKIPQPPPPPPPPQPQNPKANHDAKELHMFVWSSSASPVSEGRGGLNNLAGNELAGAEQSGRSDQGAKEIRMLVADHQQQNGENKESEGYGGEAFSFSGKEGEEERDDQKEGPTGSTGELHGKVSAGAPDGGNSKLMPPASVMTRLILIMVWRKLIRNPNTYSSLIGLIWSLISFRWHVAMPKIIEKSISILSDAGLGMAMFSLGIFMGLQPKMIACGNSVAAFAMAIRFLTGPAVMAIASIAIGLRGTLLRVAIVQAALPQGIVPFVFAKEYNVHPAILSTGVIFGMLIALPITLLYYVLLGL</sequence>
<accession>A0A6J1FMT7</accession>
<evidence type="ECO:0000256" key="6">
    <source>
        <dbReference type="ARBA" id="ARBA00023136"/>
    </source>
</evidence>
<comment type="subcellular location">
    <subcellularLocation>
        <location evidence="1 8">Membrane</location>
        <topology evidence="1 8">Multi-pass membrane protein</topology>
    </subcellularLocation>
</comment>
<feature type="transmembrane region" description="Helical" evidence="8">
    <location>
        <begin position="519"/>
        <end position="538"/>
    </location>
</feature>
<keyword evidence="10" id="KW-1185">Reference proteome</keyword>
<evidence type="ECO:0000256" key="9">
    <source>
        <dbReference type="SAM" id="MobiDB-lite"/>
    </source>
</evidence>
<keyword evidence="7 8" id="KW-0927">Auxin signaling pathway</keyword>
<dbReference type="GO" id="GO:0005886">
    <property type="term" value="C:plasma membrane"/>
    <property type="evidence" value="ECO:0007669"/>
    <property type="project" value="TreeGrafter"/>
</dbReference>
<dbReference type="Pfam" id="PF03547">
    <property type="entry name" value="Mem_trans"/>
    <property type="match status" value="1"/>
</dbReference>
<dbReference type="NCBIfam" id="TIGR00946">
    <property type="entry name" value="2a69"/>
    <property type="match status" value="1"/>
</dbReference>
<keyword evidence="6 8" id="KW-0472">Membrane</keyword>
<feature type="compositionally biased region" description="Pro residues" evidence="9">
    <location>
        <begin position="332"/>
        <end position="344"/>
    </location>
</feature>
<comment type="caution">
    <text evidence="8">Lacks conserved residue(s) required for the propagation of feature annotation.</text>
</comment>
<dbReference type="Proteomes" id="UP000504609">
    <property type="component" value="Unplaced"/>
</dbReference>
<feature type="region of interest" description="Disordered" evidence="9">
    <location>
        <begin position="406"/>
        <end position="463"/>
    </location>
</feature>
<dbReference type="GO" id="GO:0009734">
    <property type="term" value="P:auxin-activated signaling pathway"/>
    <property type="evidence" value="ECO:0007669"/>
    <property type="project" value="UniProtKB-UniRule"/>
</dbReference>
<dbReference type="InterPro" id="IPR004776">
    <property type="entry name" value="Mem_transp_PIN-like"/>
</dbReference>
<dbReference type="InterPro" id="IPR014024">
    <property type="entry name" value="Auxin_eff_plant"/>
</dbReference>
<dbReference type="GO" id="GO:0010329">
    <property type="term" value="F:auxin efflux transmembrane transporter activity"/>
    <property type="evidence" value="ECO:0007669"/>
    <property type="project" value="TreeGrafter"/>
</dbReference>
<evidence type="ECO:0000313" key="10">
    <source>
        <dbReference type="Proteomes" id="UP000504609"/>
    </source>
</evidence>
<evidence type="ECO:0000256" key="4">
    <source>
        <dbReference type="ARBA" id="ARBA00022692"/>
    </source>
</evidence>
<feature type="transmembrane region" description="Helical" evidence="8">
    <location>
        <begin position="578"/>
        <end position="598"/>
    </location>
</feature>
<feature type="transmembrane region" description="Helical" evidence="8">
    <location>
        <begin position="550"/>
        <end position="572"/>
    </location>
</feature>
<feature type="region of interest" description="Disordered" evidence="9">
    <location>
        <begin position="274"/>
        <end position="349"/>
    </location>
</feature>
<evidence type="ECO:0000256" key="1">
    <source>
        <dbReference type="ARBA" id="ARBA00004141"/>
    </source>
</evidence>
<dbReference type="InterPro" id="IPR051107">
    <property type="entry name" value="Auxin_Efflux_Carrier"/>
</dbReference>
<proteinExistence type="inferred from homology"/>
<feature type="region of interest" description="Disordered" evidence="9">
    <location>
        <begin position="362"/>
        <end position="393"/>
    </location>
</feature>
<feature type="compositionally biased region" description="Basic and acidic residues" evidence="9">
    <location>
        <begin position="428"/>
        <end position="439"/>
    </location>
</feature>
<protein>
    <recommendedName>
        <fullName evidence="8">Auxin efflux carrier component</fullName>
    </recommendedName>
</protein>
<dbReference type="AlphaFoldDB" id="A0A6J1FMT7"/>
<evidence type="ECO:0000256" key="5">
    <source>
        <dbReference type="ARBA" id="ARBA00022989"/>
    </source>
</evidence>
<comment type="similarity">
    <text evidence="2 8">Belongs to the auxin efflux carrier (TC 2.A.69.1) family.</text>
</comment>
<keyword evidence="3 8" id="KW-0813">Transport</keyword>
<feature type="compositionally biased region" description="Polar residues" evidence="9">
    <location>
        <begin position="291"/>
        <end position="303"/>
    </location>
</feature>
<evidence type="ECO:0000256" key="7">
    <source>
        <dbReference type="ARBA" id="ARBA00023294"/>
    </source>
</evidence>
<feature type="transmembrane region" description="Helical" evidence="8">
    <location>
        <begin position="40"/>
        <end position="59"/>
    </location>
</feature>
<reference evidence="11" key="1">
    <citation type="submission" date="2025-08" db="UniProtKB">
        <authorList>
            <consortium name="RefSeq"/>
        </authorList>
    </citation>
    <scope>IDENTIFICATION</scope>
    <source>
        <tissue evidence="11">Young leaves</tissue>
    </source>
</reference>
<evidence type="ECO:0000256" key="2">
    <source>
        <dbReference type="ARBA" id="ARBA00009177"/>
    </source>
</evidence>
<feature type="transmembrane region" description="Helical" evidence="8">
    <location>
        <begin position="132"/>
        <end position="152"/>
    </location>
</feature>
<keyword evidence="4 8" id="KW-0812">Transmembrane</keyword>
<feature type="transmembrane region" description="Helical" evidence="8">
    <location>
        <begin position="71"/>
        <end position="92"/>
    </location>
</feature>
<feature type="transmembrane region" description="Helical" evidence="8">
    <location>
        <begin position="605"/>
        <end position="629"/>
    </location>
</feature>
<feature type="transmembrane region" description="Helical" evidence="8">
    <location>
        <begin position="104"/>
        <end position="126"/>
    </location>
</feature>